<dbReference type="InterPro" id="IPR000412">
    <property type="entry name" value="ABC_2_transport"/>
</dbReference>
<dbReference type="PANTHER" id="PTHR43229:SF2">
    <property type="entry name" value="NODULATION PROTEIN J"/>
    <property type="match status" value="1"/>
</dbReference>
<evidence type="ECO:0000256" key="6">
    <source>
        <dbReference type="RuleBase" id="RU361157"/>
    </source>
</evidence>
<keyword evidence="3 6" id="KW-1133">Transmembrane helix</keyword>
<evidence type="ECO:0000256" key="2">
    <source>
        <dbReference type="ARBA" id="ARBA00022692"/>
    </source>
</evidence>
<comment type="caution">
    <text evidence="8">The sequence shown here is derived from an EMBL/GenBank/DDBJ whole genome shotgun (WGS) entry which is preliminary data.</text>
</comment>
<proteinExistence type="inferred from homology"/>
<accession>A0A918PYS8</accession>
<reference evidence="8" key="1">
    <citation type="journal article" date="2014" name="Int. J. Syst. Evol. Microbiol.">
        <title>Complete genome sequence of Corynebacterium casei LMG S-19264T (=DSM 44701T), isolated from a smear-ripened cheese.</title>
        <authorList>
            <consortium name="US DOE Joint Genome Institute (JGI-PGF)"/>
            <person name="Walter F."/>
            <person name="Albersmeier A."/>
            <person name="Kalinowski J."/>
            <person name="Ruckert C."/>
        </authorList>
    </citation>
    <scope>NUCLEOTIDE SEQUENCE</scope>
    <source>
        <strain evidence="8">JCM 4815</strain>
    </source>
</reference>
<evidence type="ECO:0000256" key="1">
    <source>
        <dbReference type="ARBA" id="ARBA00004141"/>
    </source>
</evidence>
<dbReference type="PRINTS" id="PR00164">
    <property type="entry name" value="ABC2TRNSPORT"/>
</dbReference>
<comment type="subcellular location">
    <subcellularLocation>
        <location evidence="6">Cell membrane</location>
        <topology evidence="6">Multi-pass membrane protein</topology>
    </subcellularLocation>
    <subcellularLocation>
        <location evidence="1">Membrane</location>
        <topology evidence="1">Multi-pass membrane protein</topology>
    </subcellularLocation>
</comment>
<evidence type="ECO:0000256" key="5">
    <source>
        <dbReference type="ARBA" id="ARBA00023251"/>
    </source>
</evidence>
<feature type="transmembrane region" description="Helical" evidence="6">
    <location>
        <begin position="237"/>
        <end position="257"/>
    </location>
</feature>
<dbReference type="Pfam" id="PF01061">
    <property type="entry name" value="ABC2_membrane"/>
    <property type="match status" value="1"/>
</dbReference>
<sequence>MSSTYSYLLSDSAALVGRHMTHLRRTPQKIIAVTLMPIMFVVVFGYLFGSSMQVPQGDYHEYIMAGIFAQMMLSSVINTGVGVAEDLNNGLVERFRSLPMAQISVLIGRTLSDLVLNAISCVAMLPVGFLIGWRLHAGPFEVLAGFLLLLLLGYAMAWLGVLIGLALRHPQAVNSVAMVIVMPLAFLSATFYPLNNLPGWLRTVAEWNPVTTVVTAMRELWGNPTGMGDDPAFPLRYPVSCSLILIAVLLVVVVPLTNRAYRRATAQ</sequence>
<protein>
    <recommendedName>
        <fullName evidence="6">Transport permease protein</fullName>
    </recommendedName>
</protein>
<feature type="transmembrane region" description="Helical" evidence="6">
    <location>
        <begin position="62"/>
        <end position="84"/>
    </location>
</feature>
<dbReference type="Proteomes" id="UP000622166">
    <property type="component" value="Unassembled WGS sequence"/>
</dbReference>
<name>A0A918PYS8_9ACTN</name>
<feature type="transmembrane region" description="Helical" evidence="6">
    <location>
        <begin position="172"/>
        <end position="192"/>
    </location>
</feature>
<dbReference type="GO" id="GO:0140359">
    <property type="term" value="F:ABC-type transporter activity"/>
    <property type="evidence" value="ECO:0007669"/>
    <property type="project" value="InterPro"/>
</dbReference>
<feature type="transmembrane region" description="Helical" evidence="6">
    <location>
        <begin position="142"/>
        <end position="165"/>
    </location>
</feature>
<evidence type="ECO:0000256" key="4">
    <source>
        <dbReference type="ARBA" id="ARBA00023136"/>
    </source>
</evidence>
<keyword evidence="6" id="KW-0813">Transport</keyword>
<feature type="domain" description="ABC transmembrane type-2" evidence="7">
    <location>
        <begin position="28"/>
        <end position="264"/>
    </location>
</feature>
<dbReference type="InterPro" id="IPR013525">
    <property type="entry name" value="ABC2_TM"/>
</dbReference>
<organism evidence="8 9">
    <name type="scientific">Streptomyces poonensis</name>
    <dbReference type="NCBI Taxonomy" id="68255"/>
    <lineage>
        <taxon>Bacteria</taxon>
        <taxon>Bacillati</taxon>
        <taxon>Actinomycetota</taxon>
        <taxon>Actinomycetes</taxon>
        <taxon>Kitasatosporales</taxon>
        <taxon>Streptomycetaceae</taxon>
        <taxon>Streptomyces</taxon>
    </lineage>
</organism>
<feature type="transmembrane region" description="Helical" evidence="6">
    <location>
        <begin position="114"/>
        <end position="136"/>
    </location>
</feature>
<evidence type="ECO:0000259" key="7">
    <source>
        <dbReference type="PROSITE" id="PS51012"/>
    </source>
</evidence>
<dbReference type="GO" id="GO:0046677">
    <property type="term" value="P:response to antibiotic"/>
    <property type="evidence" value="ECO:0007669"/>
    <property type="project" value="UniProtKB-KW"/>
</dbReference>
<keyword evidence="4 6" id="KW-0472">Membrane</keyword>
<dbReference type="PROSITE" id="PS51012">
    <property type="entry name" value="ABC_TM2"/>
    <property type="match status" value="1"/>
</dbReference>
<dbReference type="InterPro" id="IPR051784">
    <property type="entry name" value="Nod_factor_ABC_transporter"/>
</dbReference>
<keyword evidence="6" id="KW-1003">Cell membrane</keyword>
<reference evidence="8" key="2">
    <citation type="submission" date="2020-09" db="EMBL/GenBank/DDBJ databases">
        <authorList>
            <person name="Sun Q."/>
            <person name="Ohkuma M."/>
        </authorList>
    </citation>
    <scope>NUCLEOTIDE SEQUENCE</scope>
    <source>
        <strain evidence="8">JCM 4815</strain>
    </source>
</reference>
<dbReference type="PIRSF" id="PIRSF006648">
    <property type="entry name" value="DrrB"/>
    <property type="match status" value="1"/>
</dbReference>
<evidence type="ECO:0000256" key="3">
    <source>
        <dbReference type="ARBA" id="ARBA00022989"/>
    </source>
</evidence>
<comment type="similarity">
    <text evidence="6">Belongs to the ABC-2 integral membrane protein family.</text>
</comment>
<evidence type="ECO:0000313" key="9">
    <source>
        <dbReference type="Proteomes" id="UP000622166"/>
    </source>
</evidence>
<gene>
    <name evidence="8" type="ORF">GCM10010365_52220</name>
</gene>
<keyword evidence="9" id="KW-1185">Reference proteome</keyword>
<dbReference type="GO" id="GO:0043190">
    <property type="term" value="C:ATP-binding cassette (ABC) transporter complex"/>
    <property type="evidence" value="ECO:0007669"/>
    <property type="project" value="InterPro"/>
</dbReference>
<dbReference type="InterPro" id="IPR047817">
    <property type="entry name" value="ABC2_TM_bact-type"/>
</dbReference>
<keyword evidence="2 6" id="KW-0812">Transmembrane</keyword>
<dbReference type="PANTHER" id="PTHR43229">
    <property type="entry name" value="NODULATION PROTEIN J"/>
    <property type="match status" value="1"/>
</dbReference>
<dbReference type="RefSeq" id="WP_189863137.1">
    <property type="nucleotide sequence ID" value="NZ_BMVW01000012.1"/>
</dbReference>
<feature type="transmembrane region" description="Helical" evidence="6">
    <location>
        <begin position="30"/>
        <end position="50"/>
    </location>
</feature>
<evidence type="ECO:0000313" key="8">
    <source>
        <dbReference type="EMBL" id="GGZ25525.1"/>
    </source>
</evidence>
<dbReference type="EMBL" id="BMVW01000012">
    <property type="protein sequence ID" value="GGZ25525.1"/>
    <property type="molecule type" value="Genomic_DNA"/>
</dbReference>
<keyword evidence="5" id="KW-0046">Antibiotic resistance</keyword>
<dbReference type="AlphaFoldDB" id="A0A918PYS8"/>